<evidence type="ECO:0000313" key="4">
    <source>
        <dbReference type="EMBL" id="TLS50729.1"/>
    </source>
</evidence>
<accession>A0A5R9G6Q3</accession>
<evidence type="ECO:0000259" key="3">
    <source>
        <dbReference type="PROSITE" id="PS51186"/>
    </source>
</evidence>
<organism evidence="4 5">
    <name type="scientific">Paenibacillus antri</name>
    <dbReference type="NCBI Taxonomy" id="2582848"/>
    <lineage>
        <taxon>Bacteria</taxon>
        <taxon>Bacillati</taxon>
        <taxon>Bacillota</taxon>
        <taxon>Bacilli</taxon>
        <taxon>Bacillales</taxon>
        <taxon>Paenibacillaceae</taxon>
        <taxon>Paenibacillus</taxon>
    </lineage>
</organism>
<dbReference type="InterPro" id="IPR050832">
    <property type="entry name" value="Bact_Acetyltransf"/>
</dbReference>
<dbReference type="InterPro" id="IPR000182">
    <property type="entry name" value="GNAT_dom"/>
</dbReference>
<reference evidence="4 5" key="1">
    <citation type="submission" date="2019-05" db="EMBL/GenBank/DDBJ databases">
        <authorList>
            <person name="Narsing Rao M.P."/>
            <person name="Li W.J."/>
        </authorList>
    </citation>
    <scope>NUCLEOTIDE SEQUENCE [LARGE SCALE GENOMIC DNA]</scope>
    <source>
        <strain evidence="4 5">SYSU_K30003</strain>
    </source>
</reference>
<dbReference type="InterPro" id="IPR016181">
    <property type="entry name" value="Acyl_CoA_acyltransferase"/>
</dbReference>
<evidence type="ECO:0000256" key="1">
    <source>
        <dbReference type="ARBA" id="ARBA00022679"/>
    </source>
</evidence>
<dbReference type="Pfam" id="PF00583">
    <property type="entry name" value="Acetyltransf_1"/>
    <property type="match status" value="1"/>
</dbReference>
<keyword evidence="1 4" id="KW-0808">Transferase</keyword>
<dbReference type="PANTHER" id="PTHR43877">
    <property type="entry name" value="AMINOALKYLPHOSPHONATE N-ACETYLTRANSFERASE-RELATED-RELATED"/>
    <property type="match status" value="1"/>
</dbReference>
<dbReference type="SUPFAM" id="SSF55729">
    <property type="entry name" value="Acyl-CoA N-acyltransferases (Nat)"/>
    <property type="match status" value="1"/>
</dbReference>
<dbReference type="AlphaFoldDB" id="A0A5R9G6Q3"/>
<comment type="caution">
    <text evidence="4">The sequence shown here is derived from an EMBL/GenBank/DDBJ whole genome shotgun (WGS) entry which is preliminary data.</text>
</comment>
<feature type="domain" description="N-acetyltransferase" evidence="3">
    <location>
        <begin position="6"/>
        <end position="168"/>
    </location>
</feature>
<evidence type="ECO:0000256" key="2">
    <source>
        <dbReference type="ARBA" id="ARBA00023315"/>
    </source>
</evidence>
<dbReference type="PROSITE" id="PS51186">
    <property type="entry name" value="GNAT"/>
    <property type="match status" value="1"/>
</dbReference>
<dbReference type="Gene3D" id="3.40.630.30">
    <property type="match status" value="1"/>
</dbReference>
<sequence length="170" mass="19235">MIKMNLTLERATASSLLVVHALWEDAYRFMAANGIEQWRPEQVTLAAVTYAFERSEMFLVRDASENVFVGTFFLLRSDPHVWKGDERPDAAYLHRLVVGRRYAGLGLGKRMLELAEAYMRDRGIACFRLDCMADNAKLNAFYRSAGFAYKGRADGAGWSASLYEKELSSS</sequence>
<dbReference type="CDD" id="cd04301">
    <property type="entry name" value="NAT_SF"/>
    <property type="match status" value="1"/>
</dbReference>
<name>A0A5R9G6Q3_9BACL</name>
<dbReference type="GO" id="GO:0016747">
    <property type="term" value="F:acyltransferase activity, transferring groups other than amino-acyl groups"/>
    <property type="evidence" value="ECO:0007669"/>
    <property type="project" value="InterPro"/>
</dbReference>
<evidence type="ECO:0000313" key="5">
    <source>
        <dbReference type="Proteomes" id="UP000309676"/>
    </source>
</evidence>
<keyword evidence="2" id="KW-0012">Acyltransferase</keyword>
<keyword evidence="5" id="KW-1185">Reference proteome</keyword>
<proteinExistence type="predicted"/>
<dbReference type="PANTHER" id="PTHR43877:SF2">
    <property type="entry name" value="AMINOALKYLPHOSPHONATE N-ACETYLTRANSFERASE-RELATED"/>
    <property type="match status" value="1"/>
</dbReference>
<dbReference type="RefSeq" id="WP_138195762.1">
    <property type="nucleotide sequence ID" value="NZ_VCIW01000013.1"/>
</dbReference>
<protein>
    <submittedName>
        <fullName evidence="4">GNAT family N-acetyltransferase</fullName>
    </submittedName>
</protein>
<gene>
    <name evidence="4" type="ORF">FE782_18685</name>
</gene>
<dbReference type="OrthoDB" id="6382410at2"/>
<dbReference type="EMBL" id="VCIW01000013">
    <property type="protein sequence ID" value="TLS50729.1"/>
    <property type="molecule type" value="Genomic_DNA"/>
</dbReference>
<dbReference type="Proteomes" id="UP000309676">
    <property type="component" value="Unassembled WGS sequence"/>
</dbReference>